<dbReference type="InterPro" id="IPR016135">
    <property type="entry name" value="UBQ-conjugating_enzyme/RWD"/>
</dbReference>
<dbReference type="FunFam" id="3.10.110.10:FF:000026">
    <property type="entry name" value="Ubiquitin-conjugating enzyme E2 variant"/>
    <property type="match status" value="1"/>
</dbReference>
<keyword evidence="5" id="KW-1185">Reference proteome</keyword>
<sequence>MAAQVPRNFKLLAELEKGEKGMGAGACSYGLEDPEDIFMTHWRGTIWGPPHGHHENRIYELKMECGPNYPKEPPEIHFVSQINLPGVNTTDGKVDKNAVAILRDWSRIAAELAKNARPKEDPLSLEAALIAIRKYMDENKKLPQPPRDPSCALYRALLRQALLVPLPPDVSTASPLNPDTNPIQNLIRNGFRRNRHDTSPRLVVSALKNGYRYLTLFARAADPTSPEHAPVLAFLRENQARVLARRADKEAKKAAAISTAPIEGRTPLLKKVSAEGEPPAYEPTGPPRPLEWFGSGVRKPPTLGHVGGVPFLRLQKPQPRFLERVVRQKAVRRQERLEKMMEMEAGGMEDAAAEDEWERIVERMLEPEGKKEEGVPSGRTTARETTYQETLKGAIGHLSDVAEKERVDLLARGHALWKMVLAEQELALKEEKQRLEREGRGDEEPQLRDWRRPVYKRHRRTRSDGGKQEQGESAGTERS</sequence>
<feature type="compositionally biased region" description="Basic and acidic residues" evidence="2">
    <location>
        <begin position="462"/>
        <end position="479"/>
    </location>
</feature>
<evidence type="ECO:0000313" key="5">
    <source>
        <dbReference type="Proteomes" id="UP001197093"/>
    </source>
</evidence>
<dbReference type="Pfam" id="PF00179">
    <property type="entry name" value="UQ_con"/>
    <property type="match status" value="1"/>
</dbReference>
<dbReference type="Gene3D" id="3.10.110.10">
    <property type="entry name" value="Ubiquitin Conjugating Enzyme"/>
    <property type="match status" value="1"/>
</dbReference>
<dbReference type="CDD" id="cd23807">
    <property type="entry name" value="UEV_UBE2V"/>
    <property type="match status" value="1"/>
</dbReference>
<feature type="region of interest" description="Disordered" evidence="2">
    <location>
        <begin position="432"/>
        <end position="479"/>
    </location>
</feature>
<dbReference type="EMBL" id="JAHCVI010000004">
    <property type="protein sequence ID" value="KAG7285999.1"/>
    <property type="molecule type" value="Genomic_DNA"/>
</dbReference>
<dbReference type="GO" id="GO:0006301">
    <property type="term" value="P:DNA damage tolerance"/>
    <property type="evidence" value="ECO:0007669"/>
    <property type="project" value="UniProtKB-ARBA"/>
</dbReference>
<feature type="compositionally biased region" description="Basic and acidic residues" evidence="2">
    <location>
        <begin position="432"/>
        <end position="452"/>
    </location>
</feature>
<dbReference type="SUPFAM" id="SSF54495">
    <property type="entry name" value="UBC-like"/>
    <property type="match status" value="1"/>
</dbReference>
<evidence type="ECO:0000313" key="4">
    <source>
        <dbReference type="EMBL" id="KAG7285999.1"/>
    </source>
</evidence>
<dbReference type="InterPro" id="IPR046896">
    <property type="entry name" value="Cup1-like_N"/>
</dbReference>
<accession>A0AAD4ERH9</accession>
<dbReference type="InterPro" id="IPR008011">
    <property type="entry name" value="Complex1_LYR_dom"/>
</dbReference>
<evidence type="ECO:0000259" key="3">
    <source>
        <dbReference type="PROSITE" id="PS50127"/>
    </source>
</evidence>
<comment type="caution">
    <text evidence="4">The sequence shown here is derived from an EMBL/GenBank/DDBJ whole genome shotgun (WGS) entry which is preliminary data.</text>
</comment>
<evidence type="ECO:0000256" key="2">
    <source>
        <dbReference type="SAM" id="MobiDB-lite"/>
    </source>
</evidence>
<dbReference type="CDD" id="cd20273">
    <property type="entry name" value="Complex1_LYR_unchar"/>
    <property type="match status" value="1"/>
</dbReference>
<organism evidence="4 5">
    <name type="scientific">Staphylotrichum longicolle</name>
    <dbReference type="NCBI Taxonomy" id="669026"/>
    <lineage>
        <taxon>Eukaryota</taxon>
        <taxon>Fungi</taxon>
        <taxon>Dikarya</taxon>
        <taxon>Ascomycota</taxon>
        <taxon>Pezizomycotina</taxon>
        <taxon>Sordariomycetes</taxon>
        <taxon>Sordariomycetidae</taxon>
        <taxon>Sordariales</taxon>
        <taxon>Chaetomiaceae</taxon>
        <taxon>Staphylotrichum</taxon>
    </lineage>
</organism>
<dbReference type="Pfam" id="PF05347">
    <property type="entry name" value="Complex1_LYR"/>
    <property type="match status" value="1"/>
</dbReference>
<reference evidence="4" key="1">
    <citation type="submission" date="2023-02" db="EMBL/GenBank/DDBJ databases">
        <authorList>
            <person name="Palmer J.M."/>
        </authorList>
    </citation>
    <scope>NUCLEOTIDE SEQUENCE</scope>
    <source>
        <strain evidence="4">FW57</strain>
    </source>
</reference>
<proteinExistence type="predicted"/>
<protein>
    <recommendedName>
        <fullName evidence="3">UBC core domain-containing protein</fullName>
    </recommendedName>
</protein>
<evidence type="ECO:0000256" key="1">
    <source>
        <dbReference type="ARBA" id="ARBA00022786"/>
    </source>
</evidence>
<keyword evidence="1" id="KW-0833">Ubl conjugation pathway</keyword>
<dbReference type="AlphaFoldDB" id="A0AAD4ERH9"/>
<dbReference type="SMART" id="SM00212">
    <property type="entry name" value="UBCc"/>
    <property type="match status" value="1"/>
</dbReference>
<dbReference type="InterPro" id="IPR000608">
    <property type="entry name" value="UBC"/>
</dbReference>
<gene>
    <name evidence="4" type="ORF">NEMBOFW57_008295</name>
</gene>
<dbReference type="PROSITE" id="PS50127">
    <property type="entry name" value="UBC_2"/>
    <property type="match status" value="1"/>
</dbReference>
<feature type="domain" description="UBC core" evidence="3">
    <location>
        <begin position="6"/>
        <end position="185"/>
    </location>
</feature>
<dbReference type="Proteomes" id="UP001197093">
    <property type="component" value="Unassembled WGS sequence"/>
</dbReference>
<dbReference type="PANTHER" id="PTHR24068">
    <property type="entry name" value="UBIQUITIN-CONJUGATING ENZYME E2"/>
    <property type="match status" value="1"/>
</dbReference>
<name>A0AAD4ERH9_9PEZI</name>